<proteinExistence type="predicted"/>
<dbReference type="InterPro" id="IPR008030">
    <property type="entry name" value="NmrA-like"/>
</dbReference>
<protein>
    <submittedName>
        <fullName evidence="2">NAD(P)H dehydrogenase (Quinone)</fullName>
        <ecNumber evidence="2">1.6.5.2</ecNumber>
    </submittedName>
</protein>
<dbReference type="PANTHER" id="PTHR47129:SF1">
    <property type="entry name" value="NMRA-LIKE DOMAIN-CONTAINING PROTEIN"/>
    <property type="match status" value="1"/>
</dbReference>
<gene>
    <name evidence="2" type="ORF">HNO88_001991</name>
</gene>
<evidence type="ECO:0000313" key="2">
    <source>
        <dbReference type="EMBL" id="MBB4858665.1"/>
    </source>
</evidence>
<dbReference type="AlphaFoldDB" id="A0A7W7NWZ9"/>
<dbReference type="SUPFAM" id="SSF51735">
    <property type="entry name" value="NAD(P)-binding Rossmann-fold domains"/>
    <property type="match status" value="1"/>
</dbReference>
<evidence type="ECO:0000259" key="1">
    <source>
        <dbReference type="Pfam" id="PF05368"/>
    </source>
</evidence>
<feature type="domain" description="NmrA-like" evidence="1">
    <location>
        <begin position="5"/>
        <end position="255"/>
    </location>
</feature>
<dbReference type="RefSeq" id="WP_184244537.1">
    <property type="nucleotide sequence ID" value="NZ_JACHLR010000007.1"/>
</dbReference>
<dbReference type="Proteomes" id="UP000555448">
    <property type="component" value="Unassembled WGS sequence"/>
</dbReference>
<name>A0A7W7NWZ9_9SPHN</name>
<evidence type="ECO:0000313" key="3">
    <source>
        <dbReference type="Proteomes" id="UP000555448"/>
    </source>
</evidence>
<dbReference type="GO" id="GO:0003955">
    <property type="term" value="F:NAD(P)H dehydrogenase (quinone) activity"/>
    <property type="evidence" value="ECO:0007669"/>
    <property type="project" value="UniProtKB-EC"/>
</dbReference>
<dbReference type="Gene3D" id="3.90.25.10">
    <property type="entry name" value="UDP-galactose 4-epimerase, domain 1"/>
    <property type="match status" value="1"/>
</dbReference>
<accession>A0A7W7NWZ9</accession>
<keyword evidence="2" id="KW-0560">Oxidoreductase</keyword>
<dbReference type="EMBL" id="JACHLR010000007">
    <property type="protein sequence ID" value="MBB4858665.1"/>
    <property type="molecule type" value="Genomic_DNA"/>
</dbReference>
<dbReference type="InterPro" id="IPR052718">
    <property type="entry name" value="NmrA-type_oxidoreductase"/>
</dbReference>
<dbReference type="Gene3D" id="3.40.50.720">
    <property type="entry name" value="NAD(P)-binding Rossmann-like Domain"/>
    <property type="match status" value="1"/>
</dbReference>
<dbReference type="CDD" id="cd05269">
    <property type="entry name" value="TMR_SDR_a"/>
    <property type="match status" value="1"/>
</dbReference>
<dbReference type="Pfam" id="PF05368">
    <property type="entry name" value="NmrA"/>
    <property type="match status" value="1"/>
</dbReference>
<keyword evidence="3" id="KW-1185">Reference proteome</keyword>
<dbReference type="PANTHER" id="PTHR47129">
    <property type="entry name" value="QUINONE OXIDOREDUCTASE 2"/>
    <property type="match status" value="1"/>
</dbReference>
<dbReference type="EC" id="1.6.5.2" evidence="2"/>
<reference evidence="2 3" key="1">
    <citation type="submission" date="2020-08" db="EMBL/GenBank/DDBJ databases">
        <title>Functional genomics of gut bacteria from endangered species of beetles.</title>
        <authorList>
            <person name="Carlos-Shanley C."/>
        </authorList>
    </citation>
    <scope>NUCLEOTIDE SEQUENCE [LARGE SCALE GENOMIC DNA]</scope>
    <source>
        <strain evidence="2 3">S00245</strain>
    </source>
</reference>
<comment type="caution">
    <text evidence="2">The sequence shown here is derived from an EMBL/GenBank/DDBJ whole genome shotgun (WGS) entry which is preliminary data.</text>
</comment>
<sequence>MPDNNTYLVTGASGALGRLVVEGLLRGGATRVIATSRNPASLADLAARGVVTREADFNRPETLEPAFAGATHLLIISTHEVGSRADGHLRAVAAAKAAGVRHLFYTSHAACDTSTSPVAPEHVVTERAILSSGMTYTILRNFLYAENLLMVLGNALEEGRFYGTAGESRVSWLTRRDCADAASGAMLHADAHANRVYDVTGPRAYTYAEVAALLSQVEGRPIVYEDLSEDGYVDLLVGRGLPRPAAEVLLGLELSLRSGEMEPVNDMVRTLTGREPETLESFFRHGRGAAVAPESLDFLQHEMHDRA</sequence>
<organism evidence="2 3">
    <name type="scientific">Novosphingobium chloroacetimidivorans</name>
    <dbReference type="NCBI Taxonomy" id="1428314"/>
    <lineage>
        <taxon>Bacteria</taxon>
        <taxon>Pseudomonadati</taxon>
        <taxon>Pseudomonadota</taxon>
        <taxon>Alphaproteobacteria</taxon>
        <taxon>Sphingomonadales</taxon>
        <taxon>Sphingomonadaceae</taxon>
        <taxon>Novosphingobium</taxon>
    </lineage>
</organism>
<dbReference type="InterPro" id="IPR036291">
    <property type="entry name" value="NAD(P)-bd_dom_sf"/>
</dbReference>